<keyword evidence="3" id="KW-1185">Reference proteome</keyword>
<organism evidence="2 3">
    <name type="scientific">Araneus ventricosus</name>
    <name type="common">Orbweaver spider</name>
    <name type="synonym">Epeira ventricosa</name>
    <dbReference type="NCBI Taxonomy" id="182803"/>
    <lineage>
        <taxon>Eukaryota</taxon>
        <taxon>Metazoa</taxon>
        <taxon>Ecdysozoa</taxon>
        <taxon>Arthropoda</taxon>
        <taxon>Chelicerata</taxon>
        <taxon>Arachnida</taxon>
        <taxon>Araneae</taxon>
        <taxon>Araneomorphae</taxon>
        <taxon>Entelegynae</taxon>
        <taxon>Araneoidea</taxon>
        <taxon>Araneidae</taxon>
        <taxon>Araneus</taxon>
    </lineage>
</organism>
<dbReference type="AlphaFoldDB" id="A0A4Y2FWA7"/>
<proteinExistence type="predicted"/>
<evidence type="ECO:0000313" key="3">
    <source>
        <dbReference type="Proteomes" id="UP000499080"/>
    </source>
</evidence>
<evidence type="ECO:0000313" key="2">
    <source>
        <dbReference type="EMBL" id="GBM45287.1"/>
    </source>
</evidence>
<dbReference type="Proteomes" id="UP000499080">
    <property type="component" value="Unassembled WGS sequence"/>
</dbReference>
<gene>
    <name evidence="2" type="ORF">AVEN_36647_1</name>
</gene>
<dbReference type="EMBL" id="BGPR01001095">
    <property type="protein sequence ID" value="GBM45287.1"/>
    <property type="molecule type" value="Genomic_DNA"/>
</dbReference>
<feature type="region of interest" description="Disordered" evidence="1">
    <location>
        <begin position="36"/>
        <end position="77"/>
    </location>
</feature>
<accession>A0A4Y2FWA7</accession>
<name>A0A4Y2FWA7_ARAVE</name>
<sequence length="107" mass="12251">MRTHEERIFLVVIGQTKKIGNFTARTKLFEDFWSLPFRKGSSQGSDEPGRREVERPVLPVDRQQPDSGEDARPKCSGQQLLLKHHGVRCRGGQQIQVRFRPSALPEI</sequence>
<comment type="caution">
    <text evidence="2">The sequence shown here is derived from an EMBL/GenBank/DDBJ whole genome shotgun (WGS) entry which is preliminary data.</text>
</comment>
<protein>
    <submittedName>
        <fullName evidence="2">Uncharacterized protein</fullName>
    </submittedName>
</protein>
<evidence type="ECO:0000256" key="1">
    <source>
        <dbReference type="SAM" id="MobiDB-lite"/>
    </source>
</evidence>
<reference evidence="2 3" key="1">
    <citation type="journal article" date="2019" name="Sci. Rep.">
        <title>Orb-weaving spider Araneus ventricosus genome elucidates the spidroin gene catalogue.</title>
        <authorList>
            <person name="Kono N."/>
            <person name="Nakamura H."/>
            <person name="Ohtoshi R."/>
            <person name="Moran D.A.P."/>
            <person name="Shinohara A."/>
            <person name="Yoshida Y."/>
            <person name="Fujiwara M."/>
            <person name="Mori M."/>
            <person name="Tomita M."/>
            <person name="Arakawa K."/>
        </authorList>
    </citation>
    <scope>NUCLEOTIDE SEQUENCE [LARGE SCALE GENOMIC DNA]</scope>
</reference>